<keyword evidence="2" id="KW-1185">Reference proteome</keyword>
<accession>A0ABQ1PGA2</accession>
<dbReference type="EMBL" id="BMCJ01000005">
    <property type="protein sequence ID" value="GGC96581.1"/>
    <property type="molecule type" value="Genomic_DNA"/>
</dbReference>
<comment type="caution">
    <text evidence="1">The sequence shown here is derived from an EMBL/GenBank/DDBJ whole genome shotgun (WGS) entry which is preliminary data.</text>
</comment>
<sequence length="53" mass="5663">MKKLVVVIGLIFVLFGSLEQLDNPGIVNGDNLQLEQKVIQSSDPGDGGMGSYK</sequence>
<dbReference type="Proteomes" id="UP000619534">
    <property type="component" value="Unassembled WGS sequence"/>
</dbReference>
<dbReference type="RefSeq" id="WP_157620155.1">
    <property type="nucleotide sequence ID" value="NZ_BMCJ01000005.1"/>
</dbReference>
<evidence type="ECO:0000313" key="1">
    <source>
        <dbReference type="EMBL" id="GGC96581.1"/>
    </source>
</evidence>
<protein>
    <recommendedName>
        <fullName evidence="3">Phr family secreted Rap phosphatase inhibitor</fullName>
    </recommendedName>
</protein>
<evidence type="ECO:0000313" key="2">
    <source>
        <dbReference type="Proteomes" id="UP000619534"/>
    </source>
</evidence>
<organism evidence="1 2">
    <name type="scientific">Thalassobacillus devorans</name>
    <dbReference type="NCBI Taxonomy" id="279813"/>
    <lineage>
        <taxon>Bacteria</taxon>
        <taxon>Bacillati</taxon>
        <taxon>Bacillota</taxon>
        <taxon>Bacilli</taxon>
        <taxon>Bacillales</taxon>
        <taxon>Bacillaceae</taxon>
        <taxon>Thalassobacillus</taxon>
    </lineage>
</organism>
<name>A0ABQ1PGA2_9BACI</name>
<reference evidence="2" key="1">
    <citation type="journal article" date="2019" name="Int. J. Syst. Evol. Microbiol.">
        <title>The Global Catalogue of Microorganisms (GCM) 10K type strain sequencing project: providing services to taxonomists for standard genome sequencing and annotation.</title>
        <authorList>
            <consortium name="The Broad Institute Genomics Platform"/>
            <consortium name="The Broad Institute Genome Sequencing Center for Infectious Disease"/>
            <person name="Wu L."/>
            <person name="Ma J."/>
        </authorList>
    </citation>
    <scope>NUCLEOTIDE SEQUENCE [LARGE SCALE GENOMIC DNA]</scope>
    <source>
        <strain evidence="2">CCM 7282</strain>
    </source>
</reference>
<gene>
    <name evidence="1" type="ORF">GCM10007216_29170</name>
</gene>
<evidence type="ECO:0008006" key="3">
    <source>
        <dbReference type="Google" id="ProtNLM"/>
    </source>
</evidence>
<proteinExistence type="predicted"/>